<dbReference type="EMBL" id="WSEL01000009">
    <property type="protein sequence ID" value="MVQ31451.1"/>
    <property type="molecule type" value="Genomic_DNA"/>
</dbReference>
<dbReference type="InterPro" id="IPR016164">
    <property type="entry name" value="FAD-linked_Oxase-like_C"/>
</dbReference>
<sequence>MNAPLPLTVAREAAGAYDRVAAATNEVAGRLAERLARETRGEVLFTPADRGRYATDASIYQQVPIGVFVPRTSDDVKLALDICRDLQVPIVPRGGGTSQCGQTVGAGLVIDHTKHVRNVLELDPEGRTAVVEPGIVLDHLNAQLKAHGLWYPVDVSTSAQATLGGMAGNNSCGSRSIAWGNMVHNVRGIEAWTADGALHRFGRFDEATGWVRGMGEQVQALAATLAPEIDARWPKVLRRVAGYNLDVFRNQNPKPYTADGSVNLAHLLVGSEGTLALTRSLTLQLSPLPKAKVLGVVNFPTFYKAMDTAQHIVKLGEGTLTAVELVDRTMIELSLQNPAFAPVVRSAVIGRPDAVLLVEFSGPEKGPLMRHLDRLVELMGDLGLPGSVVRLEDDAAQKNLWEVRKAGLNIMMSLKGDGKPVSFIEDCAVPLEHLAEYTDALTRVFRRHGSRGTWYAHASVGTLHVRPILDMRRDGAQKMRAIAEEASALVREYRGAYSGEHGDGLCRGEWIQWQFGPRITEAFGRIKQLFDPGQLLSPRRMIDPPRMDDTRLMRFPPSYRVIPLQPALDWQSWNVQNDPATEKTTRPGTGGDPAQGYAKAVEMCNNNGHCRKFDAGTMCPSYRVTRDEQHLTRGRANTLRLALSGQLGPDGIASPAVKDALDLCVSCKGCKRDCPTGVDMAKMKVEFLHHWHAKHGRSLKDRLIAGLPDYARTAARFAPLLNLRNRIPLLATLGEKLLGFSARRSLPEWQSDHFFARPHGTATREETLAAERPVVLFVDTFNGYFESANAQAALQVLRAAGYTVHVAAKAQDDGKHLCCGRTYLATGQVEEARAKAREVVEALGPFADKGIAIVGLEPSCLLTLRDEHLSLGLGKPAETIAANALLLEEFLARELAAGRLDGLKDRLRPVDKPILVHGHCHQKAFDAVSPVLQLLALIPGAKPQLVESSCCGMAGAFGYEASHHDVSMQMAELSLLPAVRQSPDAIVVADGTSCRHQIHDGADREAVHAVALLARQLRASEAKA</sequence>
<dbReference type="InterPro" id="IPR016166">
    <property type="entry name" value="FAD-bd_PCMH"/>
</dbReference>
<dbReference type="SUPFAM" id="SSF55103">
    <property type="entry name" value="FAD-linked oxidases, C-terminal domain"/>
    <property type="match status" value="1"/>
</dbReference>
<dbReference type="Gene3D" id="3.30.465.10">
    <property type="match status" value="1"/>
</dbReference>
<keyword evidence="3" id="KW-0479">Metal-binding</keyword>
<dbReference type="Pfam" id="PF13183">
    <property type="entry name" value="Fer4_8"/>
    <property type="match status" value="1"/>
</dbReference>
<dbReference type="InterPro" id="IPR016167">
    <property type="entry name" value="FAD-bd_PCMH_sub1"/>
</dbReference>
<dbReference type="InterPro" id="IPR016169">
    <property type="entry name" value="FAD-bd_PCMH_sub2"/>
</dbReference>
<evidence type="ECO:0000259" key="9">
    <source>
        <dbReference type="PROSITE" id="PS51387"/>
    </source>
</evidence>
<dbReference type="Pfam" id="PF01565">
    <property type="entry name" value="FAD_binding_4"/>
    <property type="match status" value="1"/>
</dbReference>
<evidence type="ECO:0000313" key="11">
    <source>
        <dbReference type="Proteomes" id="UP000469385"/>
    </source>
</evidence>
<keyword evidence="11" id="KW-1185">Reference proteome</keyword>
<dbReference type="InterPro" id="IPR006094">
    <property type="entry name" value="Oxid_FAD_bind_N"/>
</dbReference>
<dbReference type="InterPro" id="IPR017896">
    <property type="entry name" value="4Fe4S_Fe-S-bd"/>
</dbReference>
<dbReference type="PANTHER" id="PTHR11748">
    <property type="entry name" value="D-LACTATE DEHYDROGENASE"/>
    <property type="match status" value="1"/>
</dbReference>
<reference evidence="10 11" key="1">
    <citation type="submission" date="2019-12" db="EMBL/GenBank/DDBJ databases">
        <authorList>
            <person name="Huq M.A."/>
        </authorList>
    </citation>
    <scope>NUCLEOTIDE SEQUENCE [LARGE SCALE GENOMIC DNA]</scope>
    <source>
        <strain evidence="10 11">MAH-25</strain>
    </source>
</reference>
<proteinExistence type="predicted"/>
<dbReference type="InterPro" id="IPR017900">
    <property type="entry name" value="4Fe4S_Fe_S_CS"/>
</dbReference>
<keyword evidence="6" id="KW-0408">Iron</keyword>
<evidence type="ECO:0000256" key="1">
    <source>
        <dbReference type="ARBA" id="ARBA00001974"/>
    </source>
</evidence>
<comment type="cofactor">
    <cofactor evidence="1">
        <name>FAD</name>
        <dbReference type="ChEBI" id="CHEBI:57692"/>
    </cofactor>
</comment>
<gene>
    <name evidence="10" type="ORF">GON04_18480</name>
</gene>
<feature type="domain" description="FAD-binding PCMH-type" evidence="9">
    <location>
        <begin position="60"/>
        <end position="288"/>
    </location>
</feature>
<dbReference type="InterPro" id="IPR004017">
    <property type="entry name" value="Cys_rich_dom"/>
</dbReference>
<keyword evidence="4" id="KW-0274">FAD</keyword>
<evidence type="ECO:0000256" key="6">
    <source>
        <dbReference type="ARBA" id="ARBA00023004"/>
    </source>
</evidence>
<keyword evidence="5" id="KW-0560">Oxidoreductase</keyword>
<evidence type="ECO:0000259" key="8">
    <source>
        <dbReference type="PROSITE" id="PS51379"/>
    </source>
</evidence>
<dbReference type="InterPro" id="IPR036318">
    <property type="entry name" value="FAD-bd_PCMH-like_sf"/>
</dbReference>
<dbReference type="Gene3D" id="3.30.70.2740">
    <property type="match status" value="1"/>
</dbReference>
<evidence type="ECO:0000256" key="2">
    <source>
        <dbReference type="ARBA" id="ARBA00022630"/>
    </source>
</evidence>
<dbReference type="InterPro" id="IPR004113">
    <property type="entry name" value="FAD-bd_oxidored_4_C"/>
</dbReference>
<dbReference type="SUPFAM" id="SSF46548">
    <property type="entry name" value="alpha-helical ferredoxin"/>
    <property type="match status" value="1"/>
</dbReference>
<dbReference type="Pfam" id="PF02913">
    <property type="entry name" value="FAD-oxidase_C"/>
    <property type="match status" value="1"/>
</dbReference>
<dbReference type="GO" id="GO:0004458">
    <property type="term" value="F:D-lactate dehydrogenase (cytochrome) activity"/>
    <property type="evidence" value="ECO:0007669"/>
    <property type="project" value="TreeGrafter"/>
</dbReference>
<name>A0A6N8IWU9_9BURK</name>
<dbReference type="Proteomes" id="UP000469385">
    <property type="component" value="Unassembled WGS sequence"/>
</dbReference>
<keyword evidence="7" id="KW-0411">Iron-sulfur</keyword>
<organism evidence="10 11">
    <name type="scientific">Ramlibacter pinisoli</name>
    <dbReference type="NCBI Taxonomy" id="2682844"/>
    <lineage>
        <taxon>Bacteria</taxon>
        <taxon>Pseudomonadati</taxon>
        <taxon>Pseudomonadota</taxon>
        <taxon>Betaproteobacteria</taxon>
        <taxon>Burkholderiales</taxon>
        <taxon>Comamonadaceae</taxon>
        <taxon>Ramlibacter</taxon>
    </lineage>
</organism>
<dbReference type="RefSeq" id="WP_157399498.1">
    <property type="nucleotide sequence ID" value="NZ_WSEL01000009.1"/>
</dbReference>
<evidence type="ECO:0000256" key="7">
    <source>
        <dbReference type="ARBA" id="ARBA00023014"/>
    </source>
</evidence>
<dbReference type="PROSITE" id="PS51387">
    <property type="entry name" value="FAD_PCMH"/>
    <property type="match status" value="1"/>
</dbReference>
<dbReference type="PROSITE" id="PS51379">
    <property type="entry name" value="4FE4S_FER_2"/>
    <property type="match status" value="1"/>
</dbReference>
<evidence type="ECO:0000256" key="4">
    <source>
        <dbReference type="ARBA" id="ARBA00022827"/>
    </source>
</evidence>
<feature type="domain" description="4Fe-4S ferredoxin-type" evidence="8">
    <location>
        <begin position="653"/>
        <end position="684"/>
    </location>
</feature>
<dbReference type="SUPFAM" id="SSF56176">
    <property type="entry name" value="FAD-binding/transporter-associated domain-like"/>
    <property type="match status" value="1"/>
</dbReference>
<dbReference type="GO" id="GO:0071949">
    <property type="term" value="F:FAD binding"/>
    <property type="evidence" value="ECO:0007669"/>
    <property type="project" value="InterPro"/>
</dbReference>
<dbReference type="Gene3D" id="3.30.70.2190">
    <property type="match status" value="1"/>
</dbReference>
<evidence type="ECO:0000313" key="10">
    <source>
        <dbReference type="EMBL" id="MVQ31451.1"/>
    </source>
</evidence>
<dbReference type="AlphaFoldDB" id="A0A6N8IWU9"/>
<comment type="caution">
    <text evidence="10">The sequence shown here is derived from an EMBL/GenBank/DDBJ whole genome shotgun (WGS) entry which is preliminary data.</text>
</comment>
<protein>
    <submittedName>
        <fullName evidence="10">FAD-binding protein</fullName>
    </submittedName>
</protein>
<dbReference type="Gene3D" id="3.30.43.10">
    <property type="entry name" value="Uridine Diphospho-n-acetylenolpyruvylglucosamine Reductase, domain 2"/>
    <property type="match status" value="1"/>
</dbReference>
<dbReference type="GO" id="GO:1903457">
    <property type="term" value="P:lactate catabolic process"/>
    <property type="evidence" value="ECO:0007669"/>
    <property type="project" value="TreeGrafter"/>
</dbReference>
<evidence type="ECO:0000256" key="3">
    <source>
        <dbReference type="ARBA" id="ARBA00022723"/>
    </source>
</evidence>
<dbReference type="GO" id="GO:0046872">
    <property type="term" value="F:metal ion binding"/>
    <property type="evidence" value="ECO:0007669"/>
    <property type="project" value="UniProtKB-KW"/>
</dbReference>
<dbReference type="GO" id="GO:0051536">
    <property type="term" value="F:iron-sulfur cluster binding"/>
    <property type="evidence" value="ECO:0007669"/>
    <property type="project" value="UniProtKB-KW"/>
</dbReference>
<keyword evidence="2" id="KW-0285">Flavoprotein</keyword>
<dbReference type="PANTHER" id="PTHR11748:SF119">
    <property type="entry name" value="D-2-HYDROXYGLUTARATE DEHYDROGENASE"/>
    <property type="match status" value="1"/>
</dbReference>
<dbReference type="PROSITE" id="PS00198">
    <property type="entry name" value="4FE4S_FER_1"/>
    <property type="match status" value="1"/>
</dbReference>
<accession>A0A6N8IWU9</accession>
<evidence type="ECO:0000256" key="5">
    <source>
        <dbReference type="ARBA" id="ARBA00023002"/>
    </source>
</evidence>
<dbReference type="Pfam" id="PF02754">
    <property type="entry name" value="CCG"/>
    <property type="match status" value="2"/>
</dbReference>
<dbReference type="GO" id="GO:0008720">
    <property type="term" value="F:D-lactate dehydrogenase (NAD+) activity"/>
    <property type="evidence" value="ECO:0007669"/>
    <property type="project" value="TreeGrafter"/>
</dbReference>